<dbReference type="Pfam" id="PF00903">
    <property type="entry name" value="Glyoxalase"/>
    <property type="match status" value="1"/>
</dbReference>
<proteinExistence type="predicted"/>
<dbReference type="InterPro" id="IPR004360">
    <property type="entry name" value="Glyas_Fos-R_dOase_dom"/>
</dbReference>
<evidence type="ECO:0000313" key="2">
    <source>
        <dbReference type="EMBL" id="NUU61913.1"/>
    </source>
</evidence>
<dbReference type="SUPFAM" id="SSF54593">
    <property type="entry name" value="Glyoxalase/Bleomycin resistance protein/Dihydroxybiphenyl dioxygenase"/>
    <property type="match status" value="1"/>
</dbReference>
<accession>A0A850EKN9</accession>
<dbReference type="Proteomes" id="UP000564806">
    <property type="component" value="Unassembled WGS sequence"/>
</dbReference>
<dbReference type="InterPro" id="IPR029068">
    <property type="entry name" value="Glyas_Bleomycin-R_OHBP_Dase"/>
</dbReference>
<organism evidence="2 3">
    <name type="scientific">Paenibacillus agri</name>
    <dbReference type="NCBI Taxonomy" id="2744309"/>
    <lineage>
        <taxon>Bacteria</taxon>
        <taxon>Bacillati</taxon>
        <taxon>Bacillota</taxon>
        <taxon>Bacilli</taxon>
        <taxon>Bacillales</taxon>
        <taxon>Paenibacillaceae</taxon>
        <taxon>Paenibacillus</taxon>
    </lineage>
</organism>
<comment type="caution">
    <text evidence="2">The sequence shown here is derived from an EMBL/GenBank/DDBJ whole genome shotgun (WGS) entry which is preliminary data.</text>
</comment>
<sequence length="144" mass="16406">MNPNIHNQIVQIYLPVTDIRRSVDWYVNTLGYQVIWEEPEAANLRLFAGPLLFLKKTSANQPIRFSINNENCAVLSFKTSNLEALHEDLKNKNIAVGEITKYGDGKNGPYQDFIMYDPDGHQLEINSYPDLAVLKFSESPCKES</sequence>
<dbReference type="Gene3D" id="3.10.180.10">
    <property type="entry name" value="2,3-Dihydroxybiphenyl 1,2-Dioxygenase, domain 1"/>
    <property type="match status" value="1"/>
</dbReference>
<feature type="domain" description="VOC" evidence="1">
    <location>
        <begin position="8"/>
        <end position="128"/>
    </location>
</feature>
<dbReference type="InterPro" id="IPR037523">
    <property type="entry name" value="VOC_core"/>
</dbReference>
<dbReference type="PROSITE" id="PS51819">
    <property type="entry name" value="VOC"/>
    <property type="match status" value="1"/>
</dbReference>
<evidence type="ECO:0000313" key="3">
    <source>
        <dbReference type="Proteomes" id="UP000564806"/>
    </source>
</evidence>
<name>A0A850EKN9_9BACL</name>
<protein>
    <submittedName>
        <fullName evidence="2">VOC family protein</fullName>
    </submittedName>
</protein>
<evidence type="ECO:0000259" key="1">
    <source>
        <dbReference type="PROSITE" id="PS51819"/>
    </source>
</evidence>
<keyword evidence="3" id="KW-1185">Reference proteome</keyword>
<dbReference type="EMBL" id="JABWCS010000211">
    <property type="protein sequence ID" value="NUU61913.1"/>
    <property type="molecule type" value="Genomic_DNA"/>
</dbReference>
<reference evidence="2" key="1">
    <citation type="submission" date="2020-06" db="EMBL/GenBank/DDBJ databases">
        <title>Paenibacillus sp. nov., isolated from soil.</title>
        <authorList>
            <person name="Seo Y.L."/>
        </authorList>
    </citation>
    <scope>NUCLEOTIDE SEQUENCE [LARGE SCALE GENOMIC DNA]</scope>
    <source>
        <strain evidence="2">JW14</strain>
    </source>
</reference>
<gene>
    <name evidence="2" type="ORF">HPT30_16335</name>
</gene>
<dbReference type="RefSeq" id="WP_175372398.1">
    <property type="nucleotide sequence ID" value="NZ_JABWCS010000211.1"/>
</dbReference>
<dbReference type="AlphaFoldDB" id="A0A850EKN9"/>